<evidence type="ECO:0000256" key="1">
    <source>
        <dbReference type="SAM" id="MobiDB-lite"/>
    </source>
</evidence>
<comment type="caution">
    <text evidence="2">The sequence shown here is derived from an EMBL/GenBank/DDBJ whole genome shotgun (WGS) entry which is preliminary data.</text>
</comment>
<organism evidence="2 3">
    <name type="scientific">Actinomadura gamaensis</name>
    <dbReference type="NCBI Taxonomy" id="1763541"/>
    <lineage>
        <taxon>Bacteria</taxon>
        <taxon>Bacillati</taxon>
        <taxon>Actinomycetota</taxon>
        <taxon>Actinomycetes</taxon>
        <taxon>Streptosporangiales</taxon>
        <taxon>Thermomonosporaceae</taxon>
        <taxon>Actinomadura</taxon>
    </lineage>
</organism>
<name>A0ABV9U318_9ACTN</name>
<sequence length="289" mass="31572">MSRLDPRARRALVDEFVGDFVGGPTWQALLVVLEGAFPGHGVAATLATTADEIWREIAPLDERGAITRLGVPAWMGPNGLEVDLSAHLHATPKQPARPRARASRPYANALVVDTVDPLRYHRPVSGPSAPHDRLDEPYDDFGADPFGDSPSSASDLLGGASSFDSGPTTFDTPFDHPDEHNRGRTKDDEDDTGVVIVADLTAAGVRVLDAPALWRYASRVIADTLRDPRRPETWPRARRTLRSLRRVVLVDPRLGLGLCLALDDRGAPRCLLAFRIDRKEATTPCFVRP</sequence>
<evidence type="ECO:0000313" key="2">
    <source>
        <dbReference type="EMBL" id="MFC4910863.1"/>
    </source>
</evidence>
<proteinExistence type="predicted"/>
<accession>A0ABV9U318</accession>
<dbReference type="RefSeq" id="WP_378259517.1">
    <property type="nucleotide sequence ID" value="NZ_JBHSIT010000008.1"/>
</dbReference>
<evidence type="ECO:0008006" key="4">
    <source>
        <dbReference type="Google" id="ProtNLM"/>
    </source>
</evidence>
<feature type="region of interest" description="Disordered" evidence="1">
    <location>
        <begin position="120"/>
        <end position="189"/>
    </location>
</feature>
<dbReference type="Proteomes" id="UP001595872">
    <property type="component" value="Unassembled WGS sequence"/>
</dbReference>
<feature type="compositionally biased region" description="Low complexity" evidence="1">
    <location>
        <begin position="148"/>
        <end position="162"/>
    </location>
</feature>
<feature type="compositionally biased region" description="Basic and acidic residues" evidence="1">
    <location>
        <begin position="173"/>
        <end position="187"/>
    </location>
</feature>
<keyword evidence="3" id="KW-1185">Reference proteome</keyword>
<dbReference type="EMBL" id="JBHSIT010000008">
    <property type="protein sequence ID" value="MFC4910863.1"/>
    <property type="molecule type" value="Genomic_DNA"/>
</dbReference>
<reference evidence="3" key="1">
    <citation type="journal article" date="2019" name="Int. J. Syst. Evol. Microbiol.">
        <title>The Global Catalogue of Microorganisms (GCM) 10K type strain sequencing project: providing services to taxonomists for standard genome sequencing and annotation.</title>
        <authorList>
            <consortium name="The Broad Institute Genomics Platform"/>
            <consortium name="The Broad Institute Genome Sequencing Center for Infectious Disease"/>
            <person name="Wu L."/>
            <person name="Ma J."/>
        </authorList>
    </citation>
    <scope>NUCLEOTIDE SEQUENCE [LARGE SCALE GENOMIC DNA]</scope>
    <source>
        <strain evidence="3">KLKA75</strain>
    </source>
</reference>
<evidence type="ECO:0000313" key="3">
    <source>
        <dbReference type="Proteomes" id="UP001595872"/>
    </source>
</evidence>
<protein>
    <recommendedName>
        <fullName evidence="4">Transcriptional regulator</fullName>
    </recommendedName>
</protein>
<gene>
    <name evidence="2" type="ORF">ACFPCY_26365</name>
</gene>